<keyword evidence="3" id="KW-1185">Reference proteome</keyword>
<dbReference type="Proteomes" id="UP000076574">
    <property type="component" value="Unassembled WGS sequence"/>
</dbReference>
<comment type="caution">
    <text evidence="2">The sequence shown here is derived from an EMBL/GenBank/DDBJ whole genome shotgun (WGS) entry which is preliminary data.</text>
</comment>
<reference evidence="2 3" key="1">
    <citation type="submission" date="2016-03" db="EMBL/GenBank/DDBJ databases">
        <title>Microsymbionts genomes from the relict species Vavilovia formosa (Stev.) Fed.</title>
        <authorList>
            <person name="Kopat V."/>
            <person name="Chirak E."/>
            <person name="Kimeklis A."/>
            <person name="Andronov E."/>
        </authorList>
    </citation>
    <scope>NUCLEOTIDE SEQUENCE [LARGE SCALE GENOMIC DNA]</scope>
    <source>
        <strain evidence="2 3">Vaf07</strain>
    </source>
</reference>
<dbReference type="Pfam" id="PF02627">
    <property type="entry name" value="CMD"/>
    <property type="match status" value="1"/>
</dbReference>
<accession>A0A163X2F1</accession>
<proteinExistence type="predicted"/>
<evidence type="ECO:0000313" key="2">
    <source>
        <dbReference type="EMBL" id="KZD20320.1"/>
    </source>
</evidence>
<dbReference type="SUPFAM" id="SSF69118">
    <property type="entry name" value="AhpD-like"/>
    <property type="match status" value="1"/>
</dbReference>
<dbReference type="InterPro" id="IPR004675">
    <property type="entry name" value="AhpD_core"/>
</dbReference>
<evidence type="ECO:0000259" key="1">
    <source>
        <dbReference type="Pfam" id="PF02627"/>
    </source>
</evidence>
<dbReference type="Gene3D" id="1.20.1290.10">
    <property type="entry name" value="AhpD-like"/>
    <property type="match status" value="1"/>
</dbReference>
<name>A0A163X2F1_9BRAD</name>
<organism evidence="2 3">
    <name type="scientific">Tardiphaga robiniae</name>
    <dbReference type="NCBI Taxonomy" id="943830"/>
    <lineage>
        <taxon>Bacteria</taxon>
        <taxon>Pseudomonadati</taxon>
        <taxon>Pseudomonadota</taxon>
        <taxon>Alphaproteobacteria</taxon>
        <taxon>Hyphomicrobiales</taxon>
        <taxon>Nitrobacteraceae</taxon>
        <taxon>Tardiphaga</taxon>
    </lineage>
</organism>
<dbReference type="InterPro" id="IPR029032">
    <property type="entry name" value="AhpD-like"/>
</dbReference>
<sequence>MARVALQKRDQLPEHLRALWDRMTTYGPFEGQAAAMANRLPVFEHMWRLLTQLADEGVLPKRYLELAIVAVSLVNQCDFCVAQHTPKLAVEGITTEGAANLLDWEKHPELTEVDRLVVEYAIAVTSNWHRIRDAMFERLRAHFNDAQIVELTWRIALCGAFNRFNDVLQVEVDV</sequence>
<dbReference type="OrthoDB" id="9801997at2"/>
<gene>
    <name evidence="2" type="ORF">A4A58_18930</name>
</gene>
<feature type="domain" description="Carboxymuconolactone decarboxylase-like" evidence="1">
    <location>
        <begin position="43"/>
        <end position="104"/>
    </location>
</feature>
<dbReference type="AlphaFoldDB" id="A0A163X2F1"/>
<dbReference type="PANTHER" id="PTHR34846:SF10">
    <property type="entry name" value="CYTOPLASMIC PROTEIN"/>
    <property type="match status" value="1"/>
</dbReference>
<evidence type="ECO:0000313" key="3">
    <source>
        <dbReference type="Proteomes" id="UP000076574"/>
    </source>
</evidence>
<dbReference type="STRING" id="943830.A4A58_18930"/>
<dbReference type="NCBIfam" id="TIGR00778">
    <property type="entry name" value="ahpD_dom"/>
    <property type="match status" value="1"/>
</dbReference>
<dbReference type="PANTHER" id="PTHR34846">
    <property type="entry name" value="4-CARBOXYMUCONOLACTONE DECARBOXYLASE FAMILY PROTEIN (AFU_ORTHOLOGUE AFUA_6G11590)"/>
    <property type="match status" value="1"/>
</dbReference>
<dbReference type="EMBL" id="LVYV01000056">
    <property type="protein sequence ID" value="KZD20320.1"/>
    <property type="molecule type" value="Genomic_DNA"/>
</dbReference>
<dbReference type="GO" id="GO:0051920">
    <property type="term" value="F:peroxiredoxin activity"/>
    <property type="evidence" value="ECO:0007669"/>
    <property type="project" value="InterPro"/>
</dbReference>
<dbReference type="InterPro" id="IPR003779">
    <property type="entry name" value="CMD-like"/>
</dbReference>
<protein>
    <submittedName>
        <fullName evidence="2">Carboxymuconolactone decarboxylase</fullName>
    </submittedName>
</protein>